<feature type="transmembrane region" description="Helical" evidence="1">
    <location>
        <begin position="12"/>
        <end position="37"/>
    </location>
</feature>
<dbReference type="Proteomes" id="UP001603857">
    <property type="component" value="Unassembled WGS sequence"/>
</dbReference>
<keyword evidence="1" id="KW-0472">Membrane</keyword>
<organism evidence="2 3">
    <name type="scientific">Flemingia macrophylla</name>
    <dbReference type="NCBI Taxonomy" id="520843"/>
    <lineage>
        <taxon>Eukaryota</taxon>
        <taxon>Viridiplantae</taxon>
        <taxon>Streptophyta</taxon>
        <taxon>Embryophyta</taxon>
        <taxon>Tracheophyta</taxon>
        <taxon>Spermatophyta</taxon>
        <taxon>Magnoliopsida</taxon>
        <taxon>eudicotyledons</taxon>
        <taxon>Gunneridae</taxon>
        <taxon>Pentapetalae</taxon>
        <taxon>rosids</taxon>
        <taxon>fabids</taxon>
        <taxon>Fabales</taxon>
        <taxon>Fabaceae</taxon>
        <taxon>Papilionoideae</taxon>
        <taxon>50 kb inversion clade</taxon>
        <taxon>NPAAA clade</taxon>
        <taxon>indigoferoid/millettioid clade</taxon>
        <taxon>Phaseoleae</taxon>
        <taxon>Flemingia</taxon>
    </lineage>
</organism>
<sequence length="66" mass="7533">MAFKDPSLGHSLMWPLAYFFSTHLWAHMLSSSFYWLFGTPSPYQSSITDLFVSSRPDRLVSSTGLQ</sequence>
<dbReference type="AlphaFoldDB" id="A0ABD1LFB7"/>
<comment type="caution">
    <text evidence="2">The sequence shown here is derived from an EMBL/GenBank/DDBJ whole genome shotgun (WGS) entry which is preliminary data.</text>
</comment>
<accession>A0ABD1LFB7</accession>
<keyword evidence="1" id="KW-0812">Transmembrane</keyword>
<protein>
    <submittedName>
        <fullName evidence="2">Uncharacterized protein</fullName>
    </submittedName>
</protein>
<keyword evidence="1" id="KW-1133">Transmembrane helix</keyword>
<gene>
    <name evidence="2" type="ORF">Fmac_026512</name>
</gene>
<name>A0ABD1LFB7_9FABA</name>
<reference evidence="2 3" key="1">
    <citation type="submission" date="2024-08" db="EMBL/GenBank/DDBJ databases">
        <title>Insights into the chromosomal genome structure of Flemingia macrophylla.</title>
        <authorList>
            <person name="Ding Y."/>
            <person name="Zhao Y."/>
            <person name="Bi W."/>
            <person name="Wu M."/>
            <person name="Zhao G."/>
            <person name="Gong Y."/>
            <person name="Li W."/>
            <person name="Zhang P."/>
        </authorList>
    </citation>
    <scope>NUCLEOTIDE SEQUENCE [LARGE SCALE GENOMIC DNA]</scope>
    <source>
        <strain evidence="2">DYQJB</strain>
        <tissue evidence="2">Leaf</tissue>
    </source>
</reference>
<proteinExistence type="predicted"/>
<evidence type="ECO:0000313" key="2">
    <source>
        <dbReference type="EMBL" id="KAL2322133.1"/>
    </source>
</evidence>
<keyword evidence="3" id="KW-1185">Reference proteome</keyword>
<evidence type="ECO:0000313" key="3">
    <source>
        <dbReference type="Proteomes" id="UP001603857"/>
    </source>
</evidence>
<evidence type="ECO:0000256" key="1">
    <source>
        <dbReference type="SAM" id="Phobius"/>
    </source>
</evidence>
<dbReference type="EMBL" id="JBGMDY010000009">
    <property type="protein sequence ID" value="KAL2322133.1"/>
    <property type="molecule type" value="Genomic_DNA"/>
</dbReference>